<organism evidence="2 3">
    <name type="scientific">Laetiporus sulphureus 93-53</name>
    <dbReference type="NCBI Taxonomy" id="1314785"/>
    <lineage>
        <taxon>Eukaryota</taxon>
        <taxon>Fungi</taxon>
        <taxon>Dikarya</taxon>
        <taxon>Basidiomycota</taxon>
        <taxon>Agaricomycotina</taxon>
        <taxon>Agaricomycetes</taxon>
        <taxon>Polyporales</taxon>
        <taxon>Laetiporus</taxon>
    </lineage>
</organism>
<dbReference type="RefSeq" id="XP_040768527.1">
    <property type="nucleotide sequence ID" value="XM_040902121.1"/>
</dbReference>
<sequence length="174" mass="19131">MPLNSKLPSASGDDSQPAAMSSSSGASRSPLRTPSTSSEPGLAIPFEQLSLHDEQHLMKHHRIAYDHSHAPHDPSVGNEHNQNRPYVDESMIRGIAQNGQEKGTGRTAEDNVVNSRANVARVAKTTPSDLCYQPVMRACNRCSRLPAGRFEGSTGCLSQWRERREEAEQRGRED</sequence>
<dbReference type="GeneID" id="63819152"/>
<accession>A0A165GTE0</accession>
<evidence type="ECO:0000256" key="1">
    <source>
        <dbReference type="SAM" id="MobiDB-lite"/>
    </source>
</evidence>
<evidence type="ECO:0000313" key="3">
    <source>
        <dbReference type="Proteomes" id="UP000076871"/>
    </source>
</evidence>
<feature type="region of interest" description="Disordered" evidence="1">
    <location>
        <begin position="1"/>
        <end position="42"/>
    </location>
</feature>
<evidence type="ECO:0000313" key="2">
    <source>
        <dbReference type="EMBL" id="KZT10787.1"/>
    </source>
</evidence>
<dbReference type="Proteomes" id="UP000076871">
    <property type="component" value="Unassembled WGS sequence"/>
</dbReference>
<dbReference type="AlphaFoldDB" id="A0A165GTE0"/>
<gene>
    <name evidence="2" type="ORF">LAESUDRAFT_350122</name>
</gene>
<keyword evidence="3" id="KW-1185">Reference proteome</keyword>
<reference evidence="2 3" key="1">
    <citation type="journal article" date="2016" name="Mol. Biol. Evol.">
        <title>Comparative Genomics of Early-Diverging Mushroom-Forming Fungi Provides Insights into the Origins of Lignocellulose Decay Capabilities.</title>
        <authorList>
            <person name="Nagy L.G."/>
            <person name="Riley R."/>
            <person name="Tritt A."/>
            <person name="Adam C."/>
            <person name="Daum C."/>
            <person name="Floudas D."/>
            <person name="Sun H."/>
            <person name="Yadav J.S."/>
            <person name="Pangilinan J."/>
            <person name="Larsson K.H."/>
            <person name="Matsuura K."/>
            <person name="Barry K."/>
            <person name="Labutti K."/>
            <person name="Kuo R."/>
            <person name="Ohm R.A."/>
            <person name="Bhattacharya S.S."/>
            <person name="Shirouzu T."/>
            <person name="Yoshinaga Y."/>
            <person name="Martin F.M."/>
            <person name="Grigoriev I.V."/>
            <person name="Hibbett D.S."/>
        </authorList>
    </citation>
    <scope>NUCLEOTIDE SEQUENCE [LARGE SCALE GENOMIC DNA]</scope>
    <source>
        <strain evidence="2 3">93-53</strain>
    </source>
</reference>
<name>A0A165GTE0_9APHY</name>
<dbReference type="InParanoid" id="A0A165GTE0"/>
<protein>
    <submittedName>
        <fullName evidence="2">Uncharacterized protein</fullName>
    </submittedName>
</protein>
<proteinExistence type="predicted"/>
<feature type="compositionally biased region" description="Polar residues" evidence="1">
    <location>
        <begin position="1"/>
        <end position="14"/>
    </location>
</feature>
<dbReference type="EMBL" id="KV427608">
    <property type="protein sequence ID" value="KZT10787.1"/>
    <property type="molecule type" value="Genomic_DNA"/>
</dbReference>
<feature type="compositionally biased region" description="Low complexity" evidence="1">
    <location>
        <begin position="15"/>
        <end position="38"/>
    </location>
</feature>